<evidence type="ECO:0000256" key="12">
    <source>
        <dbReference type="SAM" id="MobiDB-lite"/>
    </source>
</evidence>
<feature type="compositionally biased region" description="Polar residues" evidence="12">
    <location>
        <begin position="122"/>
        <end position="134"/>
    </location>
</feature>
<dbReference type="GeneID" id="108700497"/>
<dbReference type="Proteomes" id="UP000186698">
    <property type="component" value="Chromosome 8S"/>
</dbReference>
<evidence type="ECO:0000256" key="2">
    <source>
        <dbReference type="ARBA" id="ARBA00004906"/>
    </source>
</evidence>
<reference evidence="14" key="1">
    <citation type="submission" date="2025-08" db="UniProtKB">
        <authorList>
            <consortium name="RefSeq"/>
        </authorList>
    </citation>
    <scope>IDENTIFICATION</scope>
    <source>
        <strain evidence="14">J_2021</strain>
        <tissue evidence="14">Erythrocytes</tissue>
    </source>
</reference>
<keyword evidence="9" id="KW-0539">Nucleus</keyword>
<evidence type="ECO:0000256" key="11">
    <source>
        <dbReference type="ARBA" id="ARBA00032907"/>
    </source>
</evidence>
<dbReference type="InterPro" id="IPR018860">
    <property type="entry name" value="APC_suCDC26"/>
</dbReference>
<keyword evidence="6" id="KW-0498">Mitosis</keyword>
<keyword evidence="7" id="KW-0833">Ubl conjugation pathway</keyword>
<dbReference type="RefSeq" id="XP_041431160.1">
    <property type="nucleotide sequence ID" value="XM_041575226.1"/>
</dbReference>
<comment type="subcellular location">
    <subcellularLocation>
        <location evidence="1">Nucleus</location>
    </subcellularLocation>
</comment>
<evidence type="ECO:0000256" key="4">
    <source>
        <dbReference type="ARBA" id="ARBA00018549"/>
    </source>
</evidence>
<dbReference type="OrthoDB" id="2422341at2759"/>
<keyword evidence="5" id="KW-0132">Cell division</keyword>
<gene>
    <name evidence="14" type="primary">LOC108700497</name>
</gene>
<dbReference type="PANTHER" id="PTHR28579">
    <property type="entry name" value="ANAPHASE-PROMOTING COMPLEX SUBUNIT CDC26"/>
    <property type="match status" value="1"/>
</dbReference>
<dbReference type="PANTHER" id="PTHR28579:SF1">
    <property type="entry name" value="ANAPHASE-PROMOTING COMPLEX SUBUNIT CDC26"/>
    <property type="match status" value="1"/>
</dbReference>
<protein>
    <recommendedName>
        <fullName evidence="4">Anaphase-promoting complex subunit CDC26</fullName>
    </recommendedName>
    <alternativeName>
        <fullName evidence="11">Cell division cycle protein 26 homolog</fullName>
    </alternativeName>
</protein>
<evidence type="ECO:0000313" key="13">
    <source>
        <dbReference type="Proteomes" id="UP000186698"/>
    </source>
</evidence>
<name>A0A8J1LR06_XENLA</name>
<sequence length="134" mass="15206">MLSGLFLGNKLIEQGCPTPAWDTFSGCTIYNAGELIFLFALGWGQVTMLRRKPNCLELKLDDIEEFESIKMSPSSLQGHKKQREEVDLSVTETDTAVVINSDPKSREQNIHNRISYRPQPKPNSHTTQFGNFEF</sequence>
<accession>A0A8J1LR06</accession>
<keyword evidence="13" id="KW-1185">Reference proteome</keyword>
<comment type="pathway">
    <text evidence="2">Protein modification; protein ubiquitination.</text>
</comment>
<evidence type="ECO:0000256" key="7">
    <source>
        <dbReference type="ARBA" id="ARBA00022786"/>
    </source>
</evidence>
<dbReference type="KEGG" id="xla:108700497"/>
<dbReference type="GO" id="GO:0005680">
    <property type="term" value="C:anaphase-promoting complex"/>
    <property type="evidence" value="ECO:0000318"/>
    <property type="project" value="GO_Central"/>
</dbReference>
<evidence type="ECO:0000256" key="5">
    <source>
        <dbReference type="ARBA" id="ARBA00022618"/>
    </source>
</evidence>
<dbReference type="GO" id="GO:0051301">
    <property type="term" value="P:cell division"/>
    <property type="evidence" value="ECO:0007669"/>
    <property type="project" value="UniProtKB-KW"/>
</dbReference>
<evidence type="ECO:0000256" key="6">
    <source>
        <dbReference type="ARBA" id="ARBA00022776"/>
    </source>
</evidence>
<keyword evidence="10" id="KW-0131">Cell cycle</keyword>
<evidence type="ECO:0000256" key="3">
    <source>
        <dbReference type="ARBA" id="ARBA00007939"/>
    </source>
</evidence>
<evidence type="ECO:0000256" key="9">
    <source>
        <dbReference type="ARBA" id="ARBA00023242"/>
    </source>
</evidence>
<dbReference type="GO" id="GO:0007346">
    <property type="term" value="P:regulation of mitotic cell cycle"/>
    <property type="evidence" value="ECO:0000318"/>
    <property type="project" value="GO_Central"/>
</dbReference>
<evidence type="ECO:0000313" key="14">
    <source>
        <dbReference type="RefSeq" id="XP_041431160.1"/>
    </source>
</evidence>
<keyword evidence="8" id="KW-0175">Coiled coil</keyword>
<feature type="region of interest" description="Disordered" evidence="12">
    <location>
        <begin position="100"/>
        <end position="134"/>
    </location>
</feature>
<dbReference type="GO" id="GO:0031145">
    <property type="term" value="P:anaphase-promoting complex-dependent catabolic process"/>
    <property type="evidence" value="ECO:0007669"/>
    <property type="project" value="InterPro"/>
</dbReference>
<organism evidence="13 14">
    <name type="scientific">Xenopus laevis</name>
    <name type="common">African clawed frog</name>
    <dbReference type="NCBI Taxonomy" id="8355"/>
    <lineage>
        <taxon>Eukaryota</taxon>
        <taxon>Metazoa</taxon>
        <taxon>Chordata</taxon>
        <taxon>Craniata</taxon>
        <taxon>Vertebrata</taxon>
        <taxon>Euteleostomi</taxon>
        <taxon>Amphibia</taxon>
        <taxon>Batrachia</taxon>
        <taxon>Anura</taxon>
        <taxon>Pipoidea</taxon>
        <taxon>Pipidae</taxon>
        <taxon>Xenopodinae</taxon>
        <taxon>Xenopus</taxon>
        <taxon>Xenopus</taxon>
    </lineage>
</organism>
<evidence type="ECO:0000256" key="8">
    <source>
        <dbReference type="ARBA" id="ARBA00023054"/>
    </source>
</evidence>
<dbReference type="GO" id="GO:0070979">
    <property type="term" value="P:protein K11-linked ubiquitination"/>
    <property type="evidence" value="ECO:0000318"/>
    <property type="project" value="GO_Central"/>
</dbReference>
<evidence type="ECO:0000256" key="10">
    <source>
        <dbReference type="ARBA" id="ARBA00023306"/>
    </source>
</evidence>
<comment type="similarity">
    <text evidence="3">Belongs to the CDC26 family.</text>
</comment>
<evidence type="ECO:0000256" key="1">
    <source>
        <dbReference type="ARBA" id="ARBA00004123"/>
    </source>
</evidence>
<dbReference type="AlphaFoldDB" id="A0A8J1LR06"/>
<dbReference type="Pfam" id="PF10471">
    <property type="entry name" value="ANAPC_CDC26"/>
    <property type="match status" value="1"/>
</dbReference>
<proteinExistence type="inferred from homology"/>